<keyword evidence="4" id="KW-1185">Reference proteome</keyword>
<dbReference type="PROSITE" id="PS50110">
    <property type="entry name" value="RESPONSE_REGULATORY"/>
    <property type="match status" value="1"/>
</dbReference>
<dbReference type="Gene3D" id="3.40.50.2300">
    <property type="match status" value="1"/>
</dbReference>
<evidence type="ECO:0000256" key="1">
    <source>
        <dbReference type="PROSITE-ProRule" id="PRU00169"/>
    </source>
</evidence>
<sequence>MKDLKDRRIMVVDDDHSILDLFDAILSGFKLPYELYSDPLKALNSFSVSPDRYFIAFLDVIMPGLSGTELAKALQQDTIHPAVVFLNALDEHTDPYNVQKQYELGSRIAKPFNTTLLPDMLCYHIINALKINQAREIMEHLKTFQDHVPFKVLDQVEGFLLATNDAPYTQKPHKVASLLGIKTFNGDK</sequence>
<feature type="modified residue" description="4-aspartylphosphate" evidence="1">
    <location>
        <position position="59"/>
    </location>
</feature>
<accession>A0A1T2L4J2</accession>
<reference evidence="3 4" key="1">
    <citation type="submission" date="2016-11" db="EMBL/GenBank/DDBJ databases">
        <title>Mixed transmission modes and dynamic genome evolution in an obligate animal-bacterial symbiosis.</title>
        <authorList>
            <person name="Russell S.L."/>
            <person name="Corbett-Detig R.B."/>
            <person name="Cavanaugh C.M."/>
        </authorList>
    </citation>
    <scope>NUCLEOTIDE SEQUENCE [LARGE SCALE GENOMIC DNA]</scope>
    <source>
        <strain evidence="3">Sveles-Q1</strain>
    </source>
</reference>
<dbReference type="Pfam" id="PF00072">
    <property type="entry name" value="Response_reg"/>
    <property type="match status" value="1"/>
</dbReference>
<protein>
    <recommendedName>
        <fullName evidence="2">Response regulatory domain-containing protein</fullName>
    </recommendedName>
</protein>
<evidence type="ECO:0000259" key="2">
    <source>
        <dbReference type="PROSITE" id="PS50110"/>
    </source>
</evidence>
<dbReference type="InterPro" id="IPR011006">
    <property type="entry name" value="CheY-like_superfamily"/>
</dbReference>
<keyword evidence="1" id="KW-0597">Phosphoprotein</keyword>
<dbReference type="RefSeq" id="WP_172840280.1">
    <property type="nucleotide sequence ID" value="NZ_MPRL01000035.1"/>
</dbReference>
<dbReference type="InterPro" id="IPR001789">
    <property type="entry name" value="Sig_transdc_resp-reg_receiver"/>
</dbReference>
<proteinExistence type="predicted"/>
<dbReference type="EMBL" id="MPRL01000035">
    <property type="protein sequence ID" value="OOZ40028.1"/>
    <property type="molecule type" value="Genomic_DNA"/>
</dbReference>
<dbReference type="Proteomes" id="UP000191110">
    <property type="component" value="Unassembled WGS sequence"/>
</dbReference>
<dbReference type="SUPFAM" id="SSF52172">
    <property type="entry name" value="CheY-like"/>
    <property type="match status" value="1"/>
</dbReference>
<evidence type="ECO:0000313" key="4">
    <source>
        <dbReference type="Proteomes" id="UP000191110"/>
    </source>
</evidence>
<feature type="domain" description="Response regulatory" evidence="2">
    <location>
        <begin position="8"/>
        <end position="125"/>
    </location>
</feature>
<dbReference type="SMART" id="SM00448">
    <property type="entry name" value="REC"/>
    <property type="match status" value="1"/>
</dbReference>
<dbReference type="CDD" id="cd00156">
    <property type="entry name" value="REC"/>
    <property type="match status" value="1"/>
</dbReference>
<dbReference type="GO" id="GO:0000160">
    <property type="term" value="P:phosphorelay signal transduction system"/>
    <property type="evidence" value="ECO:0007669"/>
    <property type="project" value="InterPro"/>
</dbReference>
<organism evidence="3 4">
    <name type="scientific">Solemya pervernicosa gill symbiont</name>
    <dbReference type="NCBI Taxonomy" id="642797"/>
    <lineage>
        <taxon>Bacteria</taxon>
        <taxon>Pseudomonadati</taxon>
        <taxon>Pseudomonadota</taxon>
        <taxon>Gammaproteobacteria</taxon>
        <taxon>sulfur-oxidizing symbionts</taxon>
    </lineage>
</organism>
<dbReference type="AlphaFoldDB" id="A0A1T2L4J2"/>
<comment type="caution">
    <text evidence="3">The sequence shown here is derived from an EMBL/GenBank/DDBJ whole genome shotgun (WGS) entry which is preliminary data.</text>
</comment>
<name>A0A1T2L4J2_9GAMM</name>
<evidence type="ECO:0000313" key="3">
    <source>
        <dbReference type="EMBL" id="OOZ40028.1"/>
    </source>
</evidence>
<gene>
    <name evidence="3" type="ORF">BOW53_09335</name>
</gene>